<gene>
    <name evidence="2" type="ORF">CB5_LOCUS75</name>
</gene>
<reference evidence="2" key="1">
    <citation type="submission" date="2020-07" db="EMBL/GenBank/DDBJ databases">
        <authorList>
            <person name="Lin J."/>
        </authorList>
    </citation>
    <scope>NUCLEOTIDE SEQUENCE</scope>
</reference>
<name>A0A6V7NEJ3_ANACO</name>
<feature type="region of interest" description="Disordered" evidence="1">
    <location>
        <begin position="98"/>
        <end position="127"/>
    </location>
</feature>
<proteinExistence type="predicted"/>
<protein>
    <recommendedName>
        <fullName evidence="3">Pentatricopeptide repeat-containing protein</fullName>
    </recommendedName>
</protein>
<accession>A0A6V7NEJ3</accession>
<sequence length="127" mass="13671">MLPRCSPIMYPKRYFLPKTLTLTPSRCFSPNPNPSGDPVAALLRIVTTSSSPESMESSLESSRIPLSPDLLDSVLKKVRFCHANPLKTLDFFRLAAKQRGLSPPPSPTTPCSTSWAGAGASARPGPC</sequence>
<evidence type="ECO:0008006" key="3">
    <source>
        <dbReference type="Google" id="ProtNLM"/>
    </source>
</evidence>
<evidence type="ECO:0000256" key="1">
    <source>
        <dbReference type="SAM" id="MobiDB-lite"/>
    </source>
</evidence>
<dbReference type="AlphaFoldDB" id="A0A6V7NEJ3"/>
<evidence type="ECO:0000313" key="2">
    <source>
        <dbReference type="EMBL" id="CAD1816864.1"/>
    </source>
</evidence>
<dbReference type="EMBL" id="LR862129">
    <property type="protein sequence ID" value="CAD1816864.1"/>
    <property type="molecule type" value="Genomic_DNA"/>
</dbReference>
<organism evidence="2">
    <name type="scientific">Ananas comosus var. bracteatus</name>
    <name type="common">red pineapple</name>
    <dbReference type="NCBI Taxonomy" id="296719"/>
    <lineage>
        <taxon>Eukaryota</taxon>
        <taxon>Viridiplantae</taxon>
        <taxon>Streptophyta</taxon>
        <taxon>Embryophyta</taxon>
        <taxon>Tracheophyta</taxon>
        <taxon>Spermatophyta</taxon>
        <taxon>Magnoliopsida</taxon>
        <taxon>Liliopsida</taxon>
        <taxon>Poales</taxon>
        <taxon>Bromeliaceae</taxon>
        <taxon>Bromelioideae</taxon>
        <taxon>Ananas</taxon>
    </lineage>
</organism>